<evidence type="ECO:0000256" key="3">
    <source>
        <dbReference type="ARBA" id="ARBA00007167"/>
    </source>
</evidence>
<dbReference type="VEuPathDB" id="VectorBase:LLONM1_009920"/>
<organism evidence="14 15">
    <name type="scientific">Lutzomyia longipalpis</name>
    <name type="common">Sand fly</name>
    <dbReference type="NCBI Taxonomy" id="7200"/>
    <lineage>
        <taxon>Eukaryota</taxon>
        <taxon>Metazoa</taxon>
        <taxon>Ecdysozoa</taxon>
        <taxon>Arthropoda</taxon>
        <taxon>Hexapoda</taxon>
        <taxon>Insecta</taxon>
        <taxon>Pterygota</taxon>
        <taxon>Neoptera</taxon>
        <taxon>Endopterygota</taxon>
        <taxon>Diptera</taxon>
        <taxon>Nematocera</taxon>
        <taxon>Psychodoidea</taxon>
        <taxon>Psychodidae</taxon>
        <taxon>Lutzomyia</taxon>
        <taxon>Lutzomyia</taxon>
    </lineage>
</organism>
<dbReference type="EMBL" id="AJWK01024994">
    <property type="status" value="NOT_ANNOTATED_CDS"/>
    <property type="molecule type" value="Genomic_DNA"/>
</dbReference>
<feature type="compositionally biased region" description="Low complexity" evidence="10">
    <location>
        <begin position="81"/>
        <end position="92"/>
    </location>
</feature>
<keyword evidence="5" id="KW-0597">Phosphoprotein</keyword>
<feature type="compositionally biased region" description="Polar residues" evidence="10">
    <location>
        <begin position="354"/>
        <end position="377"/>
    </location>
</feature>
<keyword evidence="8" id="KW-0804">Transcription</keyword>
<dbReference type="InterPro" id="IPR024784">
    <property type="entry name" value="TORC_M"/>
</dbReference>
<dbReference type="InterPro" id="IPR024783">
    <property type="entry name" value="TORC_N"/>
</dbReference>
<dbReference type="GO" id="GO:0005634">
    <property type="term" value="C:nucleus"/>
    <property type="evidence" value="ECO:0007669"/>
    <property type="project" value="UniProtKB-SubCell"/>
</dbReference>
<dbReference type="EMBL" id="AJWK01024997">
    <property type="status" value="NOT_ANNOTATED_CDS"/>
    <property type="molecule type" value="Genomic_DNA"/>
</dbReference>
<dbReference type="EMBL" id="AJWK01024996">
    <property type="status" value="NOT_ANNOTATED_CDS"/>
    <property type="molecule type" value="Genomic_DNA"/>
</dbReference>
<dbReference type="GO" id="GO:0005737">
    <property type="term" value="C:cytoplasm"/>
    <property type="evidence" value="ECO:0007669"/>
    <property type="project" value="UniProtKB-SubCell"/>
</dbReference>
<dbReference type="GO" id="GO:0051289">
    <property type="term" value="P:protein homotetramerization"/>
    <property type="evidence" value="ECO:0007669"/>
    <property type="project" value="InterPro"/>
</dbReference>
<keyword evidence="7" id="KW-0010">Activator</keyword>
<feature type="region of interest" description="Disordered" evidence="10">
    <location>
        <begin position="485"/>
        <end position="543"/>
    </location>
</feature>
<dbReference type="Pfam" id="PF12884">
    <property type="entry name" value="TORC_N"/>
    <property type="match status" value="1"/>
</dbReference>
<dbReference type="EnsemblMetazoa" id="LLOJ007525-RA">
    <property type="protein sequence ID" value="LLOJ007525-PA"/>
    <property type="gene ID" value="LLOJ007525"/>
</dbReference>
<dbReference type="GO" id="GO:0008140">
    <property type="term" value="F:cAMP response element binding protein binding"/>
    <property type="evidence" value="ECO:0007669"/>
    <property type="project" value="InterPro"/>
</dbReference>
<accession>A0A1B0CRM7</accession>
<evidence type="ECO:0000256" key="9">
    <source>
        <dbReference type="ARBA" id="ARBA00023242"/>
    </source>
</evidence>
<keyword evidence="4" id="KW-0963">Cytoplasm</keyword>
<evidence type="ECO:0000259" key="11">
    <source>
        <dbReference type="Pfam" id="PF12884"/>
    </source>
</evidence>
<evidence type="ECO:0000256" key="2">
    <source>
        <dbReference type="ARBA" id="ARBA00004496"/>
    </source>
</evidence>
<dbReference type="Proteomes" id="UP000092461">
    <property type="component" value="Unassembled WGS sequence"/>
</dbReference>
<dbReference type="PANTHER" id="PTHR13589">
    <property type="entry name" value="CREB-REGULATED TRANSCRIPTION COACTIVATOR"/>
    <property type="match status" value="1"/>
</dbReference>
<dbReference type="VEuPathDB" id="VectorBase:LLOJ007525"/>
<dbReference type="AlphaFoldDB" id="A0A1B0CRM7"/>
<feature type="compositionally biased region" description="Polar residues" evidence="10">
    <location>
        <begin position="412"/>
        <end position="421"/>
    </location>
</feature>
<proteinExistence type="inferred from homology"/>
<comment type="similarity">
    <text evidence="3">Belongs to the TORC family.</text>
</comment>
<dbReference type="Pfam" id="PF12886">
    <property type="entry name" value="TORC_C"/>
    <property type="match status" value="1"/>
</dbReference>
<feature type="region of interest" description="Disordered" evidence="10">
    <location>
        <begin position="58"/>
        <end position="145"/>
    </location>
</feature>
<evidence type="ECO:0000256" key="5">
    <source>
        <dbReference type="ARBA" id="ARBA00022553"/>
    </source>
</evidence>
<keyword evidence="9" id="KW-0539">Nucleus</keyword>
<dbReference type="Pfam" id="PF12885">
    <property type="entry name" value="TORC_M"/>
    <property type="match status" value="1"/>
</dbReference>
<keyword evidence="6" id="KW-0805">Transcription regulation</keyword>
<feature type="compositionally biased region" description="Polar residues" evidence="10">
    <location>
        <begin position="385"/>
        <end position="399"/>
    </location>
</feature>
<feature type="domain" description="Transducer of regulated CREB activity N-terminal" evidence="11">
    <location>
        <begin position="3"/>
        <end position="46"/>
    </location>
</feature>
<evidence type="ECO:0000256" key="4">
    <source>
        <dbReference type="ARBA" id="ARBA00022490"/>
    </source>
</evidence>
<sequence>MANPRKFSEKIALLQQKQAEETAAFEKIMREVSDATSKPDEATLAQFGLGMNHTTMMDGTNFKGGGTASGSSGGGGGGTGASSNNNSTCASSNQTTHHVSRVRNVGVGPMRRPADRKIDTSPYSNNIAYLSPPSDSSWRRTSSDSAIHQSLTQAQDHPYHHQYASHSPLSLSPTAQKKLTNIHHIDSKIFNSQQNSFGLGSSEGRPRSSCGRLPGINIHPSAHDNSIQIPIGNNTGSLPDLTSVHFPSPLHTPIDQEHDHSSSPYSSQFLSVPGSNSYLHMNKGLTLENSFQPSQGGPPVSQQQQSQQSPQQSFINCHPQQYPQQQQSPQPLVQSQSPTPQQNQAQQSSLVSSTLHGSHGNLSNLGSIQQSNLSGYRSPQCRPSPGSSPNLIGSLNSGDSNPSAPCSPAPSTMSNNGQGYEPYNHSSDIYYVNQQNIQQHFESFSLVDNSVAEFVPHSPNPQTFNQFDDSTFTHFNATNMGSLNQQQTTSLSSSLPNNPSIVTSMNSNSNVHPLSPSSPQQAQAQGQSQQQATSLQTPNTPTSIPEIVFTDLFGDPLMPLELELGPIDVAGFQMLTNPNATIIADPTEEENFRTSDLH</sequence>
<feature type="compositionally biased region" description="Polar residues" evidence="10">
    <location>
        <begin position="223"/>
        <end position="237"/>
    </location>
</feature>
<feature type="compositionally biased region" description="Low complexity" evidence="10">
    <location>
        <begin position="513"/>
        <end position="538"/>
    </location>
</feature>
<feature type="compositionally biased region" description="Low complexity" evidence="10">
    <location>
        <begin position="485"/>
        <end position="500"/>
    </location>
</feature>
<feature type="compositionally biased region" description="Low complexity" evidence="10">
    <location>
        <begin position="400"/>
        <end position="411"/>
    </location>
</feature>
<comment type="subcellular location">
    <subcellularLocation>
        <location evidence="2">Cytoplasm</location>
    </subcellularLocation>
    <subcellularLocation>
        <location evidence="1">Nucleus</location>
    </subcellularLocation>
</comment>
<evidence type="ECO:0000256" key="6">
    <source>
        <dbReference type="ARBA" id="ARBA00023015"/>
    </source>
</evidence>
<evidence type="ECO:0000256" key="7">
    <source>
        <dbReference type="ARBA" id="ARBA00023159"/>
    </source>
</evidence>
<feature type="region of interest" description="Disordered" evidence="10">
    <location>
        <begin position="288"/>
        <end position="421"/>
    </location>
</feature>
<dbReference type="InterPro" id="IPR024785">
    <property type="entry name" value="TORC_C"/>
</dbReference>
<evidence type="ECO:0000256" key="8">
    <source>
        <dbReference type="ARBA" id="ARBA00023163"/>
    </source>
</evidence>
<evidence type="ECO:0000256" key="10">
    <source>
        <dbReference type="SAM" id="MobiDB-lite"/>
    </source>
</evidence>
<feature type="domain" description="Transducer of regulated CREB activity middle" evidence="12">
    <location>
        <begin position="140"/>
        <end position="262"/>
    </location>
</feature>
<feature type="domain" description="Transducer of regulated CREB activity C-terminal" evidence="13">
    <location>
        <begin position="558"/>
        <end position="594"/>
    </location>
</feature>
<feature type="compositionally biased region" description="Gly residues" evidence="10">
    <location>
        <begin position="62"/>
        <end position="80"/>
    </location>
</feature>
<name>A0A1B0CRM7_LUTLO</name>
<evidence type="ECO:0000313" key="14">
    <source>
        <dbReference type="EnsemblMetazoa" id="LLOJ007525-PA"/>
    </source>
</evidence>
<evidence type="ECO:0000313" key="15">
    <source>
        <dbReference type="Proteomes" id="UP000092461"/>
    </source>
</evidence>
<dbReference type="PANTHER" id="PTHR13589:SF15">
    <property type="entry name" value="CREB-REGULATED TRANSCRIPTION COACTIVATOR, ISOFORM B"/>
    <property type="match status" value="1"/>
</dbReference>
<feature type="compositionally biased region" description="Polar residues" evidence="10">
    <location>
        <begin position="501"/>
        <end position="512"/>
    </location>
</feature>
<protein>
    <submittedName>
        <fullName evidence="14">Uncharacterized protein</fullName>
    </submittedName>
</protein>
<feature type="region of interest" description="Disordered" evidence="10">
    <location>
        <begin position="196"/>
        <end position="269"/>
    </location>
</feature>
<reference evidence="14" key="1">
    <citation type="submission" date="2020-05" db="UniProtKB">
        <authorList>
            <consortium name="EnsemblMetazoa"/>
        </authorList>
    </citation>
    <scope>IDENTIFICATION</scope>
    <source>
        <strain evidence="14">Jacobina</strain>
    </source>
</reference>
<dbReference type="InterPro" id="IPR024786">
    <property type="entry name" value="TORC"/>
</dbReference>
<evidence type="ECO:0000259" key="13">
    <source>
        <dbReference type="Pfam" id="PF12886"/>
    </source>
</evidence>
<keyword evidence="15" id="KW-1185">Reference proteome</keyword>
<feature type="compositionally biased region" description="Low complexity" evidence="10">
    <location>
        <begin position="292"/>
        <end position="353"/>
    </location>
</feature>
<dbReference type="GO" id="GO:0045944">
    <property type="term" value="P:positive regulation of transcription by RNA polymerase II"/>
    <property type="evidence" value="ECO:0007669"/>
    <property type="project" value="TreeGrafter"/>
</dbReference>
<evidence type="ECO:0000259" key="12">
    <source>
        <dbReference type="Pfam" id="PF12885"/>
    </source>
</evidence>
<evidence type="ECO:0000256" key="1">
    <source>
        <dbReference type="ARBA" id="ARBA00004123"/>
    </source>
</evidence>
<dbReference type="EMBL" id="AJWK01024995">
    <property type="status" value="NOT_ANNOTATED_CDS"/>
    <property type="molecule type" value="Genomic_DNA"/>
</dbReference>